<reference evidence="3" key="1">
    <citation type="journal article" date="2019" name="Mol. Biol. Evol.">
        <title>Blast fungal genomes show frequent chromosomal changes, gene gains and losses, and effector gene turnover.</title>
        <authorList>
            <person name="Gomez Luciano L.B."/>
            <person name="Jason Tsai I."/>
            <person name="Chuma I."/>
            <person name="Tosa Y."/>
            <person name="Chen Y.H."/>
            <person name="Li J.Y."/>
            <person name="Li M.Y."/>
            <person name="Jade Lu M.Y."/>
            <person name="Nakayashiki H."/>
            <person name="Li W.H."/>
        </authorList>
    </citation>
    <scope>NUCLEOTIDE SEQUENCE</scope>
    <source>
        <strain evidence="3">NI907</strain>
    </source>
</reference>
<keyword evidence="2" id="KW-1185">Reference proteome</keyword>
<proteinExistence type="predicted"/>
<dbReference type="Gene3D" id="3.40.50.150">
    <property type="entry name" value="Vaccinia Virus protein VP39"/>
    <property type="match status" value="1"/>
</dbReference>
<dbReference type="Proteomes" id="UP000515153">
    <property type="component" value="Unplaced"/>
</dbReference>
<keyword evidence="1" id="KW-0175">Coiled coil</keyword>
<evidence type="ECO:0000313" key="2">
    <source>
        <dbReference type="Proteomes" id="UP000515153"/>
    </source>
</evidence>
<sequence length="228" mass="25577">MAAETENHVNEKGFKSFLGDKFISPVDQTGLDSLDILNQLFTQVLNGELHTEAVKIKENSHVLDLGCGSGLWVMLMALDHLTPGTGVFEQFEIDLRFQCSSGLIPDALNQWADKLHQAMEEHGMSMRCDPEEIRCMLLKSGFDNVEERAIVLPINDWPLENDGKRIGKWFNLALTNSLLPMSLSPLVRAGNNKVKEINDLINKASEELRSQARTEGVYCMLYIWTAIA</sequence>
<dbReference type="RefSeq" id="XP_030976205.1">
    <property type="nucleotide sequence ID" value="XM_031132306.1"/>
</dbReference>
<feature type="coiled-coil region" evidence="1">
    <location>
        <begin position="187"/>
        <end position="214"/>
    </location>
</feature>
<evidence type="ECO:0000313" key="3">
    <source>
        <dbReference type="RefSeq" id="XP_030976205.1"/>
    </source>
</evidence>
<dbReference type="GeneID" id="41967211"/>
<protein>
    <recommendedName>
        <fullName evidence="4">Methyltransferase domain-containing protein</fullName>
    </recommendedName>
</protein>
<dbReference type="AlphaFoldDB" id="A0A6P8AMS4"/>
<accession>A0A6P8AMS4</accession>
<evidence type="ECO:0000256" key="1">
    <source>
        <dbReference type="SAM" id="Coils"/>
    </source>
</evidence>
<evidence type="ECO:0008006" key="4">
    <source>
        <dbReference type="Google" id="ProtNLM"/>
    </source>
</evidence>
<dbReference type="SUPFAM" id="SSF53335">
    <property type="entry name" value="S-adenosyl-L-methionine-dependent methyltransferases"/>
    <property type="match status" value="1"/>
</dbReference>
<gene>
    <name evidence="3" type="ORF">PgNI_12356</name>
</gene>
<organism evidence="2 3">
    <name type="scientific">Pyricularia grisea</name>
    <name type="common">Crabgrass-specific blast fungus</name>
    <name type="synonym">Magnaporthe grisea</name>
    <dbReference type="NCBI Taxonomy" id="148305"/>
    <lineage>
        <taxon>Eukaryota</taxon>
        <taxon>Fungi</taxon>
        <taxon>Dikarya</taxon>
        <taxon>Ascomycota</taxon>
        <taxon>Pezizomycotina</taxon>
        <taxon>Sordariomycetes</taxon>
        <taxon>Sordariomycetidae</taxon>
        <taxon>Magnaporthales</taxon>
        <taxon>Pyriculariaceae</taxon>
        <taxon>Pyricularia</taxon>
    </lineage>
</organism>
<dbReference type="InterPro" id="IPR029063">
    <property type="entry name" value="SAM-dependent_MTases_sf"/>
</dbReference>
<name>A0A6P8AMS4_PYRGI</name>
<reference evidence="3" key="3">
    <citation type="submission" date="2025-08" db="UniProtKB">
        <authorList>
            <consortium name="RefSeq"/>
        </authorList>
    </citation>
    <scope>IDENTIFICATION</scope>
    <source>
        <strain evidence="3">NI907</strain>
    </source>
</reference>
<reference evidence="3" key="2">
    <citation type="submission" date="2019-10" db="EMBL/GenBank/DDBJ databases">
        <authorList>
            <consortium name="NCBI Genome Project"/>
        </authorList>
    </citation>
    <scope>NUCLEOTIDE SEQUENCE</scope>
    <source>
        <strain evidence="3">NI907</strain>
    </source>
</reference>
<dbReference type="KEGG" id="pgri:PgNI_12356"/>